<dbReference type="InParanoid" id="C1E6Q2"/>
<dbReference type="KEGG" id="mis:MICPUN_108304"/>
<dbReference type="eggNOG" id="ENOG502SF30">
    <property type="taxonomic scope" value="Eukaryota"/>
</dbReference>
<sequence length="209" mass="21145">MPARAPAEEGSLLPRGFPTVADLAECESAEEKAELCDKADLLVERLEAKADSAEAFVDGPICAFFGFLKPNAIRNAEKARAAAEEAAAAAAALRRAAAGGPGGGVIAGAVAALVAAGAAAVVLGGGGGGGEPLVKKSEPRASRTPTERVVKQPKERVAKASTGQAFTLFSAPEPKAETGLYGLEASNMAEKVTKGEVDALSAYEALQRK</sequence>
<accession>C1E6Q2</accession>
<reference evidence="1 2" key="1">
    <citation type="journal article" date="2009" name="Science">
        <title>Green evolution and dynamic adaptations revealed by genomes of the marine picoeukaryotes Micromonas.</title>
        <authorList>
            <person name="Worden A.Z."/>
            <person name="Lee J.H."/>
            <person name="Mock T."/>
            <person name="Rouze P."/>
            <person name="Simmons M.P."/>
            <person name="Aerts A.L."/>
            <person name="Allen A.E."/>
            <person name="Cuvelier M.L."/>
            <person name="Derelle E."/>
            <person name="Everett M.V."/>
            <person name="Foulon E."/>
            <person name="Grimwood J."/>
            <person name="Gundlach H."/>
            <person name="Henrissat B."/>
            <person name="Napoli C."/>
            <person name="McDonald S.M."/>
            <person name="Parker M.S."/>
            <person name="Rombauts S."/>
            <person name="Salamov A."/>
            <person name="Von Dassow P."/>
            <person name="Badger J.H."/>
            <person name="Coutinho P.M."/>
            <person name="Demir E."/>
            <person name="Dubchak I."/>
            <person name="Gentemann C."/>
            <person name="Eikrem W."/>
            <person name="Gready J.E."/>
            <person name="John U."/>
            <person name="Lanier W."/>
            <person name="Lindquist E.A."/>
            <person name="Lucas S."/>
            <person name="Mayer K.F."/>
            <person name="Moreau H."/>
            <person name="Not F."/>
            <person name="Otillar R."/>
            <person name="Panaud O."/>
            <person name="Pangilinan J."/>
            <person name="Paulsen I."/>
            <person name="Piegu B."/>
            <person name="Poliakov A."/>
            <person name="Robbens S."/>
            <person name="Schmutz J."/>
            <person name="Toulza E."/>
            <person name="Wyss T."/>
            <person name="Zelensky A."/>
            <person name="Zhou K."/>
            <person name="Armbrust E.V."/>
            <person name="Bhattacharya D."/>
            <person name="Goodenough U.W."/>
            <person name="Van de Peer Y."/>
            <person name="Grigoriev I.V."/>
        </authorList>
    </citation>
    <scope>NUCLEOTIDE SEQUENCE [LARGE SCALE GENOMIC DNA]</scope>
    <source>
        <strain evidence="2">RCC299 / NOUM17</strain>
    </source>
</reference>
<evidence type="ECO:0000313" key="1">
    <source>
        <dbReference type="EMBL" id="ACO63843.1"/>
    </source>
</evidence>
<name>C1E6Q2_MICCC</name>
<dbReference type="EMBL" id="CP001326">
    <property type="protein sequence ID" value="ACO63843.1"/>
    <property type="molecule type" value="Genomic_DNA"/>
</dbReference>
<keyword evidence="2" id="KW-1185">Reference proteome</keyword>
<organism evidence="1 2">
    <name type="scientific">Micromonas commoda (strain RCC299 / NOUM17 / CCMP2709)</name>
    <name type="common">Picoplanktonic green alga</name>
    <dbReference type="NCBI Taxonomy" id="296587"/>
    <lineage>
        <taxon>Eukaryota</taxon>
        <taxon>Viridiplantae</taxon>
        <taxon>Chlorophyta</taxon>
        <taxon>Mamiellophyceae</taxon>
        <taxon>Mamiellales</taxon>
        <taxon>Mamiellaceae</taxon>
        <taxon>Micromonas</taxon>
    </lineage>
</organism>
<dbReference type="STRING" id="296587.C1E6Q2"/>
<dbReference type="Proteomes" id="UP000002009">
    <property type="component" value="Chromosome 5"/>
</dbReference>
<dbReference type="GeneID" id="8243503"/>
<proteinExistence type="predicted"/>
<dbReference type="AlphaFoldDB" id="C1E6Q2"/>
<dbReference type="RefSeq" id="XP_002502585.1">
    <property type="nucleotide sequence ID" value="XM_002502539.1"/>
</dbReference>
<gene>
    <name evidence="1" type="ORF">MICPUN_108304</name>
</gene>
<dbReference type="OrthoDB" id="10654295at2759"/>
<protein>
    <submittedName>
        <fullName evidence="1">Uncharacterized protein</fullName>
    </submittedName>
</protein>
<evidence type="ECO:0000313" key="2">
    <source>
        <dbReference type="Proteomes" id="UP000002009"/>
    </source>
</evidence>